<keyword evidence="1" id="KW-1133">Transmembrane helix</keyword>
<feature type="transmembrane region" description="Helical" evidence="1">
    <location>
        <begin position="59"/>
        <end position="78"/>
    </location>
</feature>
<dbReference type="Proteomes" id="UP000095602">
    <property type="component" value="Unassembled WGS sequence"/>
</dbReference>
<gene>
    <name evidence="2" type="ORF">ERS852497_02178</name>
</gene>
<evidence type="ECO:0000313" key="3">
    <source>
        <dbReference type="Proteomes" id="UP000095602"/>
    </source>
</evidence>
<feature type="transmembrane region" description="Helical" evidence="1">
    <location>
        <begin position="25"/>
        <end position="47"/>
    </location>
</feature>
<keyword evidence="1" id="KW-0472">Membrane</keyword>
<evidence type="ECO:0000256" key="1">
    <source>
        <dbReference type="SAM" id="Phobius"/>
    </source>
</evidence>
<evidence type="ECO:0000313" key="2">
    <source>
        <dbReference type="EMBL" id="CUP19494.1"/>
    </source>
</evidence>
<name>A0A174L4F8_9FIRM</name>
<proteinExistence type="predicted"/>
<accession>A0A174L4F8</accession>
<sequence length="210" mass="24302">MNFNITKKNKKKARKNRIRKEKKWIIPRVVTTVLCIVSIVSFCVGIFVISNNDYEKLQIFGIIFVVTFIIAIILSTVVKNLASHWIQDRLNEKLWMDENALYHFQQVAFAAGLNSRNADSTGYAFVMPFSSIRNVKYDEKSRRIEFLADGTGCNYSDVRKQIVDREWPLNGYEAIFYDYFEPSLIGTLKSKGINVEVKELNSYSVFNNTI</sequence>
<protein>
    <submittedName>
        <fullName evidence="2">Uncharacterized protein</fullName>
    </submittedName>
</protein>
<dbReference type="RefSeq" id="WP_055274276.1">
    <property type="nucleotide sequence ID" value="NZ_CZAJ01000021.1"/>
</dbReference>
<keyword evidence="1" id="KW-0812">Transmembrane</keyword>
<organism evidence="2 3">
    <name type="scientific">Agathobacter rectalis</name>
    <dbReference type="NCBI Taxonomy" id="39491"/>
    <lineage>
        <taxon>Bacteria</taxon>
        <taxon>Bacillati</taxon>
        <taxon>Bacillota</taxon>
        <taxon>Clostridia</taxon>
        <taxon>Lachnospirales</taxon>
        <taxon>Lachnospiraceae</taxon>
        <taxon>Agathobacter</taxon>
    </lineage>
</organism>
<reference evidence="2 3" key="1">
    <citation type="submission" date="2015-09" db="EMBL/GenBank/DDBJ databases">
        <authorList>
            <consortium name="Pathogen Informatics"/>
        </authorList>
    </citation>
    <scope>NUCLEOTIDE SEQUENCE [LARGE SCALE GENOMIC DNA]</scope>
    <source>
        <strain evidence="2 3">2789STDY5834884</strain>
    </source>
</reference>
<dbReference type="EMBL" id="CZAJ01000021">
    <property type="protein sequence ID" value="CUP19494.1"/>
    <property type="molecule type" value="Genomic_DNA"/>
</dbReference>
<dbReference type="AlphaFoldDB" id="A0A174L4F8"/>